<dbReference type="EMBL" id="BAABDC010000004">
    <property type="protein sequence ID" value="GAA3708714.1"/>
    <property type="molecule type" value="Genomic_DNA"/>
</dbReference>
<dbReference type="InterPro" id="IPR021424">
    <property type="entry name" value="PorA"/>
</dbReference>
<proteinExistence type="predicted"/>
<dbReference type="Pfam" id="PF11271">
    <property type="entry name" value="PorA"/>
    <property type="match status" value="1"/>
</dbReference>
<accession>A0ABP7DSW5</accession>
<keyword evidence="1" id="KW-0472">Membrane</keyword>
<protein>
    <submittedName>
        <fullName evidence="2">DUF3068 domain-containing protein</fullName>
    </submittedName>
</protein>
<evidence type="ECO:0000313" key="2">
    <source>
        <dbReference type="EMBL" id="GAA3708714.1"/>
    </source>
</evidence>
<feature type="transmembrane region" description="Helical" evidence="1">
    <location>
        <begin position="263"/>
        <end position="286"/>
    </location>
</feature>
<organism evidence="2 3">
    <name type="scientific">Terrabacter ginsenosidimutans</name>
    <dbReference type="NCBI Taxonomy" id="490575"/>
    <lineage>
        <taxon>Bacteria</taxon>
        <taxon>Bacillati</taxon>
        <taxon>Actinomycetota</taxon>
        <taxon>Actinomycetes</taxon>
        <taxon>Micrococcales</taxon>
        <taxon>Intrasporangiaceae</taxon>
        <taxon>Terrabacter</taxon>
    </lineage>
</organism>
<keyword evidence="3" id="KW-1185">Reference proteome</keyword>
<comment type="caution">
    <text evidence="2">The sequence shown here is derived from an EMBL/GenBank/DDBJ whole genome shotgun (WGS) entry which is preliminary data.</text>
</comment>
<gene>
    <name evidence="2" type="ORF">GCM10022399_26860</name>
</gene>
<name>A0ABP7DSW5_9MICO</name>
<sequence>MRKVLSIILLFLGSFLLVGGLIARFWVPGQVEKTPLNVNSVTRLSGDAQLFDGTALQATPVKATSVTHSDTSKSDGSVVVMQSSSCLVKDPDGTAPDCVSADDPDKRLVSAGTDVFATDRVTALAVNDAKYLPADAKKHEGLINKFPFHPEKADYKFWDGLTSRGVPATYQGEEDLDGVATQKYVVRIVDGDITIGEDAGKYSTEKTMWVDALTGSILKQSEHQTRSMAASGQTVLDLNFAFTPDTVAKNVADAKANASKLTLLTSTVPLVGLVGGVVALFGGFVLRQSEARTEDGSRHRVPANA</sequence>
<dbReference type="Proteomes" id="UP001501468">
    <property type="component" value="Unassembled WGS sequence"/>
</dbReference>
<reference evidence="3" key="1">
    <citation type="journal article" date="2019" name="Int. J. Syst. Evol. Microbiol.">
        <title>The Global Catalogue of Microorganisms (GCM) 10K type strain sequencing project: providing services to taxonomists for standard genome sequencing and annotation.</title>
        <authorList>
            <consortium name="The Broad Institute Genomics Platform"/>
            <consortium name="The Broad Institute Genome Sequencing Center for Infectious Disease"/>
            <person name="Wu L."/>
            <person name="Ma J."/>
        </authorList>
    </citation>
    <scope>NUCLEOTIDE SEQUENCE [LARGE SCALE GENOMIC DNA]</scope>
    <source>
        <strain evidence="3">JCM 17125</strain>
    </source>
</reference>
<evidence type="ECO:0000313" key="3">
    <source>
        <dbReference type="Proteomes" id="UP001501468"/>
    </source>
</evidence>
<keyword evidence="1" id="KW-0812">Transmembrane</keyword>
<dbReference type="RefSeq" id="WP_344947290.1">
    <property type="nucleotide sequence ID" value="NZ_BAABDC010000004.1"/>
</dbReference>
<evidence type="ECO:0000256" key="1">
    <source>
        <dbReference type="SAM" id="Phobius"/>
    </source>
</evidence>
<keyword evidence="1" id="KW-1133">Transmembrane helix</keyword>